<dbReference type="Pfam" id="PF13439">
    <property type="entry name" value="Glyco_transf_4"/>
    <property type="match status" value="1"/>
</dbReference>
<dbReference type="PANTHER" id="PTHR45947:SF3">
    <property type="entry name" value="SULFOQUINOVOSYL TRANSFERASE SQD2"/>
    <property type="match status" value="1"/>
</dbReference>
<dbReference type="InterPro" id="IPR028098">
    <property type="entry name" value="Glyco_trans_4-like_N"/>
</dbReference>
<dbReference type="CDD" id="cd03801">
    <property type="entry name" value="GT4_PimA-like"/>
    <property type="match status" value="1"/>
</dbReference>
<keyword evidence="3" id="KW-1185">Reference proteome</keyword>
<dbReference type="EMBL" id="NWMW01000003">
    <property type="protein sequence ID" value="PCD01727.1"/>
    <property type="molecule type" value="Genomic_DNA"/>
</dbReference>
<dbReference type="SUPFAM" id="SSF53756">
    <property type="entry name" value="UDP-Glycosyltransferase/glycogen phosphorylase"/>
    <property type="match status" value="1"/>
</dbReference>
<gene>
    <name evidence="2" type="ORF">COC42_16580</name>
</gene>
<dbReference type="GO" id="GO:0016757">
    <property type="term" value="F:glycosyltransferase activity"/>
    <property type="evidence" value="ECO:0007669"/>
    <property type="project" value="TreeGrafter"/>
</dbReference>
<sequence length="397" mass="43726">MDAGGNPAATGLPAMRVLHVCDSIAGGTGTYLTELIPEQVRRLGRGNVCLIAPDSQTDYFEAALLDSGVRIETFRRPSRASGLYFLRNAIEGIVSDFRPDIVHAHSTGAGIVTRLIPARGAYKRIYCAHGWSFDIPGSRMRRSLISFAERMLAYRADRIVAISCFEHDRGVAIGIPPEKIVTIPNGVADRPPVERPAEWPTDRLKILFVGRFDRQKGLDILLDAVEPLGERVSVRAVGAPVVDKDWVHYPRLPFVKYLGWLHRDEVAAQMAAADILVVPSRWEGFGLVAVEALRASLPVVAASVGGLTEILDHGQYGFLFPAGDSLTLRRLLDELAPERLAAMRRDIRARYLELYTADRMIDEIHELYEAVLKEGRGERPAMVSTASPAAERPFGSP</sequence>
<dbReference type="RefSeq" id="WP_096344471.1">
    <property type="nucleotide sequence ID" value="NZ_NWMW01000003.1"/>
</dbReference>
<dbReference type="Pfam" id="PF13692">
    <property type="entry name" value="Glyco_trans_1_4"/>
    <property type="match status" value="1"/>
</dbReference>
<dbReference type="InterPro" id="IPR050194">
    <property type="entry name" value="Glycosyltransferase_grp1"/>
</dbReference>
<accession>A0A2A4B106</accession>
<dbReference type="OrthoDB" id="9806708at2"/>
<proteinExistence type="predicted"/>
<feature type="domain" description="Glycosyltransferase subfamily 4-like N-terminal" evidence="1">
    <location>
        <begin position="26"/>
        <end position="187"/>
    </location>
</feature>
<evidence type="ECO:0000313" key="3">
    <source>
        <dbReference type="Proteomes" id="UP000218366"/>
    </source>
</evidence>
<dbReference type="PANTHER" id="PTHR45947">
    <property type="entry name" value="SULFOQUINOVOSYL TRANSFERASE SQD2"/>
    <property type="match status" value="1"/>
</dbReference>
<organism evidence="2 3">
    <name type="scientific">Sphingomonas spermidinifaciens</name>
    <dbReference type="NCBI Taxonomy" id="1141889"/>
    <lineage>
        <taxon>Bacteria</taxon>
        <taxon>Pseudomonadati</taxon>
        <taxon>Pseudomonadota</taxon>
        <taxon>Alphaproteobacteria</taxon>
        <taxon>Sphingomonadales</taxon>
        <taxon>Sphingomonadaceae</taxon>
        <taxon>Sphingomonas</taxon>
    </lineage>
</organism>
<comment type="caution">
    <text evidence="2">The sequence shown here is derived from an EMBL/GenBank/DDBJ whole genome shotgun (WGS) entry which is preliminary data.</text>
</comment>
<evidence type="ECO:0000313" key="2">
    <source>
        <dbReference type="EMBL" id="PCD01727.1"/>
    </source>
</evidence>
<evidence type="ECO:0000259" key="1">
    <source>
        <dbReference type="Pfam" id="PF13439"/>
    </source>
</evidence>
<protein>
    <recommendedName>
        <fullName evidence="1">Glycosyltransferase subfamily 4-like N-terminal domain-containing protein</fullName>
    </recommendedName>
</protein>
<name>A0A2A4B106_9SPHN</name>
<dbReference type="AlphaFoldDB" id="A0A2A4B106"/>
<dbReference type="Gene3D" id="3.40.50.2000">
    <property type="entry name" value="Glycogen Phosphorylase B"/>
    <property type="match status" value="2"/>
</dbReference>
<reference evidence="2 3" key="1">
    <citation type="submission" date="2017-09" db="EMBL/GenBank/DDBJ databases">
        <title>Sphingomonas spermidinifaciens 9NM-10, whole genome shotgun sequence.</title>
        <authorList>
            <person name="Feng G."/>
            <person name="Zhu H."/>
        </authorList>
    </citation>
    <scope>NUCLEOTIDE SEQUENCE [LARGE SCALE GENOMIC DNA]</scope>
    <source>
        <strain evidence="2 3">9NM-10</strain>
    </source>
</reference>
<dbReference type="Proteomes" id="UP000218366">
    <property type="component" value="Unassembled WGS sequence"/>
</dbReference>